<dbReference type="RefSeq" id="WP_154371034.1">
    <property type="nucleotide sequence ID" value="NZ_WKJJ01000001.1"/>
</dbReference>
<evidence type="ECO:0000313" key="3">
    <source>
        <dbReference type="Proteomes" id="UP000446768"/>
    </source>
</evidence>
<reference evidence="2 3" key="1">
    <citation type="submission" date="2019-11" db="EMBL/GenBank/DDBJ databases">
        <title>Novel species isolated from a subtropical stream in China.</title>
        <authorList>
            <person name="Lu H."/>
        </authorList>
    </citation>
    <scope>NUCLEOTIDE SEQUENCE [LARGE SCALE GENOMIC DNA]</scope>
    <source>
        <strain evidence="2 3">FT92W</strain>
    </source>
</reference>
<organism evidence="2 3">
    <name type="scientific">Pseudoduganella rivuli</name>
    <dbReference type="NCBI Taxonomy" id="2666085"/>
    <lineage>
        <taxon>Bacteria</taxon>
        <taxon>Pseudomonadati</taxon>
        <taxon>Pseudomonadota</taxon>
        <taxon>Betaproteobacteria</taxon>
        <taxon>Burkholderiales</taxon>
        <taxon>Oxalobacteraceae</taxon>
        <taxon>Telluria group</taxon>
        <taxon>Pseudoduganella</taxon>
    </lineage>
</organism>
<gene>
    <name evidence="2" type="ORF">GJ700_02385</name>
</gene>
<evidence type="ECO:0000256" key="1">
    <source>
        <dbReference type="SAM" id="MobiDB-lite"/>
    </source>
</evidence>
<protein>
    <submittedName>
        <fullName evidence="2">Uncharacterized protein</fullName>
    </submittedName>
</protein>
<dbReference type="AlphaFoldDB" id="A0A7X2IIB9"/>
<sequence length="174" mass="19975">MDTLHLEPRATAPDRSPAAEHADGMQHTTVDARIWLTEFEQLAQVYGDSNNSSPRFRFPDLISACISVTLASANAEQRIFEFLHAHLILRAPGKSRRHVSFWHDQYELLQRLQRSERNRHPHPNFQLDHFTTACIHLAMQEQDASQKIFSQARSNTATRALTINCNSVQRHDLP</sequence>
<name>A0A7X2IIB9_9BURK</name>
<proteinExistence type="predicted"/>
<dbReference type="Proteomes" id="UP000446768">
    <property type="component" value="Unassembled WGS sequence"/>
</dbReference>
<comment type="caution">
    <text evidence="2">The sequence shown here is derived from an EMBL/GenBank/DDBJ whole genome shotgun (WGS) entry which is preliminary data.</text>
</comment>
<accession>A0A7X2IIB9</accession>
<keyword evidence="3" id="KW-1185">Reference proteome</keyword>
<dbReference type="EMBL" id="WKJJ01000001">
    <property type="protein sequence ID" value="MRV70566.1"/>
    <property type="molecule type" value="Genomic_DNA"/>
</dbReference>
<evidence type="ECO:0000313" key="2">
    <source>
        <dbReference type="EMBL" id="MRV70566.1"/>
    </source>
</evidence>
<feature type="region of interest" description="Disordered" evidence="1">
    <location>
        <begin position="1"/>
        <end position="24"/>
    </location>
</feature>